<sequence>MTPLGLFGALLTLSSVFGVINNRTLRLPPSIGVLAIALLVSLVILAVNPFIPGIDLQAVLQELLGKINFSQALLNGALSFLLFAGALQVNLGQLWARKITVLALALVGTVLAVAVFGGAMWFVFPLSGVSVPLIWCVVLGSILAPTDPVSVVAMLRRIGLPEAIQAVFAGESLFNDGIAVVISSVALEIATHGSAISGIGIITTFLQQALGGGAVGLGCGWLAVQLMRSVDDSHLELIISLALAAGTFSLTNSFGMSGPIAVVVAGLSLGSRRSRKALTHDGRRELMIFWSLMDEVLNTLLFLLIGFEVVAIAFQQFHLIAVLIAIPLSVAARGISVFLATMLARLRGHSRGDVLAVLTWGGLRGGISVSLALSLPDNEIRPALLAVCYSVVVYTIIVQGLTMERVARYFYPDATAR</sequence>
<evidence type="ECO:0000256" key="2">
    <source>
        <dbReference type="ARBA" id="ARBA00007367"/>
    </source>
</evidence>
<proteinExistence type="inferred from homology"/>
<keyword evidence="5" id="KW-1003">Cell membrane</keyword>
<protein>
    <submittedName>
        <fullName evidence="14">Sodium:proton antiporter</fullName>
    </submittedName>
</protein>
<dbReference type="GO" id="GO:0015385">
    <property type="term" value="F:sodium:proton antiporter activity"/>
    <property type="evidence" value="ECO:0007669"/>
    <property type="project" value="InterPro"/>
</dbReference>
<dbReference type="KEGG" id="lck:HN018_27180"/>
<evidence type="ECO:0000313" key="14">
    <source>
        <dbReference type="EMBL" id="QKE93830.1"/>
    </source>
</evidence>
<gene>
    <name evidence="14" type="ORF">HN018_27180</name>
</gene>
<keyword evidence="8" id="KW-0915">Sodium</keyword>
<keyword evidence="14" id="KW-0614">Plasmid</keyword>
<dbReference type="GO" id="GO:0051453">
    <property type="term" value="P:regulation of intracellular pH"/>
    <property type="evidence" value="ECO:0007669"/>
    <property type="project" value="TreeGrafter"/>
</dbReference>
<keyword evidence="11" id="KW-0739">Sodium transport</keyword>
<feature type="transmembrane region" description="Helical" evidence="12">
    <location>
        <begin position="380"/>
        <end position="401"/>
    </location>
</feature>
<evidence type="ECO:0000256" key="7">
    <source>
        <dbReference type="ARBA" id="ARBA00022989"/>
    </source>
</evidence>
<feature type="transmembrane region" description="Helical" evidence="12">
    <location>
        <begin position="288"/>
        <end position="314"/>
    </location>
</feature>
<feature type="transmembrane region" description="Helical" evidence="12">
    <location>
        <begin position="28"/>
        <end position="51"/>
    </location>
</feature>
<evidence type="ECO:0000256" key="9">
    <source>
        <dbReference type="ARBA" id="ARBA00023065"/>
    </source>
</evidence>
<dbReference type="InterPro" id="IPR018422">
    <property type="entry name" value="Cation/H_exchanger_CPA1"/>
</dbReference>
<evidence type="ECO:0000256" key="4">
    <source>
        <dbReference type="ARBA" id="ARBA00022449"/>
    </source>
</evidence>
<evidence type="ECO:0000313" key="15">
    <source>
        <dbReference type="Proteomes" id="UP000500767"/>
    </source>
</evidence>
<evidence type="ECO:0000259" key="13">
    <source>
        <dbReference type="Pfam" id="PF00999"/>
    </source>
</evidence>
<comment type="subcellular location">
    <subcellularLocation>
        <location evidence="1">Cell membrane</location>
        <topology evidence="1">Multi-pass membrane protein</topology>
    </subcellularLocation>
</comment>
<dbReference type="GO" id="GO:0015386">
    <property type="term" value="F:potassium:proton antiporter activity"/>
    <property type="evidence" value="ECO:0007669"/>
    <property type="project" value="TreeGrafter"/>
</dbReference>
<evidence type="ECO:0000256" key="1">
    <source>
        <dbReference type="ARBA" id="ARBA00004651"/>
    </source>
</evidence>
<feature type="transmembrane region" description="Helical" evidence="12">
    <location>
        <begin position="95"/>
        <end position="116"/>
    </location>
</feature>
<keyword evidence="4" id="KW-0050">Antiport</keyword>
<name>A0A6M8HZP6_9PROT</name>
<dbReference type="PANTHER" id="PTHR10110">
    <property type="entry name" value="SODIUM/HYDROGEN EXCHANGER"/>
    <property type="match status" value="1"/>
</dbReference>
<evidence type="ECO:0000256" key="10">
    <source>
        <dbReference type="ARBA" id="ARBA00023136"/>
    </source>
</evidence>
<geneLocation type="plasmid" evidence="14 15">
    <name>unnamed5</name>
</geneLocation>
<feature type="transmembrane region" description="Helical" evidence="12">
    <location>
        <begin position="320"/>
        <end position="342"/>
    </location>
</feature>
<organism evidence="14 15">
    <name type="scientific">Lichenicola cladoniae</name>
    <dbReference type="NCBI Taxonomy" id="1484109"/>
    <lineage>
        <taxon>Bacteria</taxon>
        <taxon>Pseudomonadati</taxon>
        <taxon>Pseudomonadota</taxon>
        <taxon>Alphaproteobacteria</taxon>
        <taxon>Acetobacterales</taxon>
        <taxon>Acetobacteraceae</taxon>
        <taxon>Lichenicola</taxon>
    </lineage>
</organism>
<keyword evidence="15" id="KW-1185">Reference proteome</keyword>
<feature type="transmembrane region" description="Helical" evidence="12">
    <location>
        <begin position="123"/>
        <end position="144"/>
    </location>
</feature>
<feature type="transmembrane region" description="Helical" evidence="12">
    <location>
        <begin position="72"/>
        <end position="89"/>
    </location>
</feature>
<dbReference type="Proteomes" id="UP000500767">
    <property type="component" value="Plasmid unnamed5"/>
</dbReference>
<keyword evidence="7 12" id="KW-1133">Transmembrane helix</keyword>
<dbReference type="AlphaFoldDB" id="A0A6M8HZP6"/>
<dbReference type="Pfam" id="PF00999">
    <property type="entry name" value="Na_H_Exchanger"/>
    <property type="match status" value="1"/>
</dbReference>
<dbReference type="GO" id="GO:0098719">
    <property type="term" value="P:sodium ion import across plasma membrane"/>
    <property type="evidence" value="ECO:0007669"/>
    <property type="project" value="TreeGrafter"/>
</dbReference>
<keyword evidence="10 12" id="KW-0472">Membrane</keyword>
<evidence type="ECO:0000256" key="8">
    <source>
        <dbReference type="ARBA" id="ARBA00023053"/>
    </source>
</evidence>
<dbReference type="GO" id="GO:0005886">
    <property type="term" value="C:plasma membrane"/>
    <property type="evidence" value="ECO:0007669"/>
    <property type="project" value="UniProtKB-SubCell"/>
</dbReference>
<keyword evidence="3" id="KW-0813">Transport</keyword>
<reference evidence="14 15" key="1">
    <citation type="journal article" date="2014" name="World J. Microbiol. Biotechnol.">
        <title>Biodiversity and physiological characteristics of Antarctic and Arctic lichens-associated bacteria.</title>
        <authorList>
            <person name="Lee Y.M."/>
            <person name="Kim E.H."/>
            <person name="Lee H.K."/>
            <person name="Hong S.G."/>
        </authorList>
    </citation>
    <scope>NUCLEOTIDE SEQUENCE [LARGE SCALE GENOMIC DNA]</scope>
    <source>
        <strain evidence="14 15">PAMC 26569</strain>
        <plasmid evidence="14">unnamed5</plasmid>
    </source>
</reference>
<feature type="transmembrane region" description="Helical" evidence="12">
    <location>
        <begin position="209"/>
        <end position="227"/>
    </location>
</feature>
<evidence type="ECO:0000256" key="12">
    <source>
        <dbReference type="SAM" id="Phobius"/>
    </source>
</evidence>
<accession>A0A6M8HZP6</accession>
<feature type="transmembrane region" description="Helical" evidence="12">
    <location>
        <begin position="354"/>
        <end position="374"/>
    </location>
</feature>
<evidence type="ECO:0000256" key="3">
    <source>
        <dbReference type="ARBA" id="ARBA00022448"/>
    </source>
</evidence>
<feature type="transmembrane region" description="Helical" evidence="12">
    <location>
        <begin position="239"/>
        <end position="267"/>
    </location>
</feature>
<keyword evidence="9" id="KW-0406">Ion transport</keyword>
<keyword evidence="6 12" id="KW-0812">Transmembrane</keyword>
<dbReference type="Gene3D" id="6.10.140.1330">
    <property type="match status" value="1"/>
</dbReference>
<dbReference type="InterPro" id="IPR006153">
    <property type="entry name" value="Cation/H_exchanger_TM"/>
</dbReference>
<evidence type="ECO:0000256" key="11">
    <source>
        <dbReference type="ARBA" id="ARBA00023201"/>
    </source>
</evidence>
<evidence type="ECO:0000256" key="5">
    <source>
        <dbReference type="ARBA" id="ARBA00022475"/>
    </source>
</evidence>
<evidence type="ECO:0000256" key="6">
    <source>
        <dbReference type="ARBA" id="ARBA00022692"/>
    </source>
</evidence>
<dbReference type="RefSeq" id="WP_171837320.1">
    <property type="nucleotide sequence ID" value="NZ_CP053712.1"/>
</dbReference>
<feature type="domain" description="Cation/H+ exchanger transmembrane" evidence="13">
    <location>
        <begin position="15"/>
        <end position="406"/>
    </location>
</feature>
<comment type="similarity">
    <text evidence="2">Belongs to the monovalent cation:proton antiporter 1 (CPA1) transporter (TC 2.A.36) family.</text>
</comment>
<dbReference type="PANTHER" id="PTHR10110:SF195">
    <property type="entry name" value="NA(+)_H(+) ANTIPORTER NHAS2"/>
    <property type="match status" value="1"/>
</dbReference>
<dbReference type="EMBL" id="CP053712">
    <property type="protein sequence ID" value="QKE93830.1"/>
    <property type="molecule type" value="Genomic_DNA"/>
</dbReference>